<reference evidence="2" key="1">
    <citation type="journal article" date="2019" name="Curr. Biol.">
        <title>Genome Sequence of Striga asiatica Provides Insight into the Evolution of Plant Parasitism.</title>
        <authorList>
            <person name="Yoshida S."/>
            <person name="Kim S."/>
            <person name="Wafula E.K."/>
            <person name="Tanskanen J."/>
            <person name="Kim Y.M."/>
            <person name="Honaas L."/>
            <person name="Yang Z."/>
            <person name="Spallek T."/>
            <person name="Conn C.E."/>
            <person name="Ichihashi Y."/>
            <person name="Cheong K."/>
            <person name="Cui S."/>
            <person name="Der J.P."/>
            <person name="Gundlach H."/>
            <person name="Jiao Y."/>
            <person name="Hori C."/>
            <person name="Ishida J.K."/>
            <person name="Kasahara H."/>
            <person name="Kiba T."/>
            <person name="Kim M.S."/>
            <person name="Koo N."/>
            <person name="Laohavisit A."/>
            <person name="Lee Y.H."/>
            <person name="Lumba S."/>
            <person name="McCourt P."/>
            <person name="Mortimer J.C."/>
            <person name="Mutuku J.M."/>
            <person name="Nomura T."/>
            <person name="Sasaki-Sekimoto Y."/>
            <person name="Seto Y."/>
            <person name="Wang Y."/>
            <person name="Wakatake T."/>
            <person name="Sakakibara H."/>
            <person name="Demura T."/>
            <person name="Yamaguchi S."/>
            <person name="Yoneyama K."/>
            <person name="Manabe R.I."/>
            <person name="Nelson D.C."/>
            <person name="Schulman A.H."/>
            <person name="Timko M.P."/>
            <person name="dePamphilis C.W."/>
            <person name="Choi D."/>
            <person name="Shirasu K."/>
        </authorList>
    </citation>
    <scope>NUCLEOTIDE SEQUENCE [LARGE SCALE GENOMIC DNA]</scope>
    <source>
        <strain evidence="2">cv. UVA1</strain>
    </source>
</reference>
<dbReference type="PANTHER" id="PTHR31696">
    <property type="entry name" value="PROTEIN MIZU-KUSSEI 1"/>
    <property type="match status" value="1"/>
</dbReference>
<dbReference type="Proteomes" id="UP000325081">
    <property type="component" value="Unassembled WGS sequence"/>
</dbReference>
<dbReference type="OrthoDB" id="1859415at2759"/>
<dbReference type="PROSITE" id="PS51257">
    <property type="entry name" value="PROKAR_LIPOPROTEIN"/>
    <property type="match status" value="1"/>
</dbReference>
<name>A0A5A7RIZ2_STRAF</name>
<comment type="caution">
    <text evidence="1">The sequence shown here is derived from an EMBL/GenBank/DDBJ whole genome shotgun (WGS) entry which is preliminary data.</text>
</comment>
<dbReference type="EMBL" id="BKCP01013181">
    <property type="protein sequence ID" value="GER57185.1"/>
    <property type="molecule type" value="Genomic_DNA"/>
</dbReference>
<keyword evidence="2" id="KW-1185">Reference proteome</keyword>
<organism evidence="1 2">
    <name type="scientific">Striga asiatica</name>
    <name type="common">Asiatic witchweed</name>
    <name type="synonym">Buchnera asiatica</name>
    <dbReference type="NCBI Taxonomy" id="4170"/>
    <lineage>
        <taxon>Eukaryota</taxon>
        <taxon>Viridiplantae</taxon>
        <taxon>Streptophyta</taxon>
        <taxon>Embryophyta</taxon>
        <taxon>Tracheophyta</taxon>
        <taxon>Spermatophyta</taxon>
        <taxon>Magnoliopsida</taxon>
        <taxon>eudicotyledons</taxon>
        <taxon>Gunneridae</taxon>
        <taxon>Pentapetalae</taxon>
        <taxon>asterids</taxon>
        <taxon>lamiids</taxon>
        <taxon>Lamiales</taxon>
        <taxon>Orobanchaceae</taxon>
        <taxon>Buchnereae</taxon>
        <taxon>Striga</taxon>
    </lineage>
</organism>
<protein>
    <recommendedName>
        <fullName evidence="3">Protein MIZU-KUSSEI 1-like</fullName>
    </recommendedName>
</protein>
<sequence>MGKYDQIIPFIPLQSTTSCNKIIPAGGHHRLSTSSSIILDFDADFQYHPITTTTTTTTPRHSSTLFHRLNRAFSAFLRSFLPATTRCLSIVPAPPSISPTLGRKVTVTFFGRRRGHVSLVVQAGPKTEPVLLFGLPITTATLAREMTSSSSGMVRIAVECEKGREELVGPTGCREWTMYCNGRECGKARERWCGEWERHVLGMVGRVSVGAGVIPEKDGKSTEGEVVYMRARFERVVGGSDSEALYMMNPERGGGGPELSIFFLRV</sequence>
<accession>A0A5A7RIZ2</accession>
<evidence type="ECO:0000313" key="1">
    <source>
        <dbReference type="EMBL" id="GER57185.1"/>
    </source>
</evidence>
<evidence type="ECO:0008006" key="3">
    <source>
        <dbReference type="Google" id="ProtNLM"/>
    </source>
</evidence>
<evidence type="ECO:0000313" key="2">
    <source>
        <dbReference type="Proteomes" id="UP000325081"/>
    </source>
</evidence>
<dbReference type="PANTHER" id="PTHR31696:SF71">
    <property type="entry name" value="PROTEIN MIZU-KUSSEI 1"/>
    <property type="match status" value="1"/>
</dbReference>
<dbReference type="NCBIfam" id="TIGR01570">
    <property type="entry name" value="A_thal_3588"/>
    <property type="match status" value="1"/>
</dbReference>
<dbReference type="GO" id="GO:0010274">
    <property type="term" value="P:hydrotropism"/>
    <property type="evidence" value="ECO:0007669"/>
    <property type="project" value="InterPro"/>
</dbReference>
<dbReference type="Pfam" id="PF04759">
    <property type="entry name" value="DUF617"/>
    <property type="match status" value="1"/>
</dbReference>
<dbReference type="InterPro" id="IPR006460">
    <property type="entry name" value="MIZ1-like_pln"/>
</dbReference>
<proteinExistence type="predicted"/>
<dbReference type="AlphaFoldDB" id="A0A5A7RIZ2"/>
<gene>
    <name evidence="1" type="ORF">STAS_34972</name>
</gene>